<dbReference type="AlphaFoldDB" id="A0A3P7LEY1"/>
<dbReference type="Proteomes" id="UP000270094">
    <property type="component" value="Unassembled WGS sequence"/>
</dbReference>
<organism evidence="1 2">
    <name type="scientific">Strongylus vulgaris</name>
    <name type="common">Blood worm</name>
    <dbReference type="NCBI Taxonomy" id="40348"/>
    <lineage>
        <taxon>Eukaryota</taxon>
        <taxon>Metazoa</taxon>
        <taxon>Ecdysozoa</taxon>
        <taxon>Nematoda</taxon>
        <taxon>Chromadorea</taxon>
        <taxon>Rhabditida</taxon>
        <taxon>Rhabditina</taxon>
        <taxon>Rhabditomorpha</taxon>
        <taxon>Strongyloidea</taxon>
        <taxon>Strongylidae</taxon>
        <taxon>Strongylus</taxon>
    </lineage>
</organism>
<dbReference type="EMBL" id="UYYB01100505">
    <property type="protein sequence ID" value="VDM77922.1"/>
    <property type="molecule type" value="Genomic_DNA"/>
</dbReference>
<name>A0A3P7LEY1_STRVU</name>
<sequence>MPLLPDNNPLFQMLSDVSLHKLVIEPKKPPPVEYTEGSMMTDAVLMNDKEVEPMERRSVATETEVEETKASAEGVVISEEVNF</sequence>
<accession>A0A3P7LEY1</accession>
<keyword evidence="2" id="KW-1185">Reference proteome</keyword>
<proteinExistence type="predicted"/>
<protein>
    <submittedName>
        <fullName evidence="1">Uncharacterized protein</fullName>
    </submittedName>
</protein>
<dbReference type="OrthoDB" id="5846296at2759"/>
<reference evidence="1 2" key="1">
    <citation type="submission" date="2018-11" db="EMBL/GenBank/DDBJ databases">
        <authorList>
            <consortium name="Pathogen Informatics"/>
        </authorList>
    </citation>
    <scope>NUCLEOTIDE SEQUENCE [LARGE SCALE GENOMIC DNA]</scope>
</reference>
<gene>
    <name evidence="1" type="ORF">SVUK_LOCUS12920</name>
</gene>
<evidence type="ECO:0000313" key="2">
    <source>
        <dbReference type="Proteomes" id="UP000270094"/>
    </source>
</evidence>
<evidence type="ECO:0000313" key="1">
    <source>
        <dbReference type="EMBL" id="VDM77922.1"/>
    </source>
</evidence>